<dbReference type="InterPro" id="IPR050523">
    <property type="entry name" value="AKR_Detox_Biosynth"/>
</dbReference>
<organism evidence="6">
    <name type="scientific">Dissoconium aciculare CBS 342.82</name>
    <dbReference type="NCBI Taxonomy" id="1314786"/>
    <lineage>
        <taxon>Eukaryota</taxon>
        <taxon>Fungi</taxon>
        <taxon>Dikarya</taxon>
        <taxon>Ascomycota</taxon>
        <taxon>Pezizomycotina</taxon>
        <taxon>Dothideomycetes</taxon>
        <taxon>Dothideomycetidae</taxon>
        <taxon>Mycosphaerellales</taxon>
        <taxon>Dissoconiaceae</taxon>
        <taxon>Dissoconium</taxon>
    </lineage>
</organism>
<sequence>MTVPTAALPKSLLGHHRLLSPTAGVHVSPICLGGMSIGSAWSSFMGECSKETAFEVLDYFYSQGGNFIDTANGYQNGESEQWIGEWMELRGRRAEMVVATKYTAAFMTYRGEEVLQSNFGGNSKKSLRVSVDLSLKQLRTEYIDLLYVHYFDWSTSIPEIMQSLHQLVAQGKVLYLGISDTPAWIVVKANCYARQHGLTTFCVYQGRWSAAERDFEREIIPMCRDEGMGLAPWGTLGGGYFKSPDEEKKTDGRTLNVKTGKEEQVSVVLDKIAKSKDTLITSVALAYVLHKAPYVFPICGGRKVSHLQSNISALSLRLTEAEIQEIEAAYDFQIGFPHNFITGGNFAPRGPQDVLFTKRQGHLDYVLPERPIEPREEIKEV</sequence>
<feature type="domain" description="NADP-dependent oxidoreductase" evidence="4">
    <location>
        <begin position="29"/>
        <end position="330"/>
    </location>
</feature>
<dbReference type="Gene3D" id="3.20.20.100">
    <property type="entry name" value="NADP-dependent oxidoreductase domain"/>
    <property type="match status" value="1"/>
</dbReference>
<comment type="similarity">
    <text evidence="3">Belongs to the aldo/keto reductase family. Aldo/keto reductase 2 subfamily.</text>
</comment>
<reference evidence="6" key="2">
    <citation type="submission" date="2020-04" db="EMBL/GenBank/DDBJ databases">
        <authorList>
            <consortium name="NCBI Genome Project"/>
        </authorList>
    </citation>
    <scope>NUCLEOTIDE SEQUENCE</scope>
    <source>
        <strain evidence="6">CBS 342.82</strain>
    </source>
</reference>
<dbReference type="Proteomes" id="UP000504637">
    <property type="component" value="Unplaced"/>
</dbReference>
<evidence type="ECO:0000256" key="1">
    <source>
        <dbReference type="ARBA" id="ARBA00022857"/>
    </source>
</evidence>
<keyword evidence="5" id="KW-1185">Reference proteome</keyword>
<protein>
    <submittedName>
        <fullName evidence="6">Norsolorinic acid reductase</fullName>
    </submittedName>
</protein>
<reference evidence="6" key="1">
    <citation type="submission" date="2020-01" db="EMBL/GenBank/DDBJ databases">
        <authorList>
            <consortium name="DOE Joint Genome Institute"/>
            <person name="Haridas S."/>
            <person name="Albert R."/>
            <person name="Binder M."/>
            <person name="Bloem J."/>
            <person name="Labutti K."/>
            <person name="Salamov A."/>
            <person name="Andreopoulos B."/>
            <person name="Baker S.E."/>
            <person name="Barry K."/>
            <person name="Bills G."/>
            <person name="Bluhm B.H."/>
            <person name="Cannon C."/>
            <person name="Castanera R."/>
            <person name="Culley D.E."/>
            <person name="Daum C."/>
            <person name="Ezra D."/>
            <person name="Gonzalez J.B."/>
            <person name="Henrissat B."/>
            <person name="Kuo A."/>
            <person name="Liang C."/>
            <person name="Lipzen A."/>
            <person name="Lutzoni F."/>
            <person name="Magnuson J."/>
            <person name="Mondo S."/>
            <person name="Nolan M."/>
            <person name="Ohm R."/>
            <person name="Pangilinan J."/>
            <person name="Park H.-J."/>
            <person name="Ramirez L."/>
            <person name="Alfaro M."/>
            <person name="Sun H."/>
            <person name="Tritt A."/>
            <person name="Yoshinaga Y."/>
            <person name="Zwiers L.-H."/>
            <person name="Turgeon B.G."/>
            <person name="Goodwin S.B."/>
            <person name="Spatafora J.W."/>
            <person name="Crous P.W."/>
            <person name="Grigoriev I.V."/>
        </authorList>
    </citation>
    <scope>NUCLEOTIDE SEQUENCE</scope>
    <source>
        <strain evidence="6">CBS 342.82</strain>
    </source>
</reference>
<gene>
    <name evidence="6" type="ORF">K489DRAFT_388118</name>
</gene>
<accession>A0A6J3M6V9</accession>
<dbReference type="GeneID" id="54364188"/>
<dbReference type="SUPFAM" id="SSF51430">
    <property type="entry name" value="NAD(P)-linked oxidoreductase"/>
    <property type="match status" value="1"/>
</dbReference>
<keyword evidence="2" id="KW-0560">Oxidoreductase</keyword>
<dbReference type="RefSeq" id="XP_033460290.1">
    <property type="nucleotide sequence ID" value="XM_033606388.1"/>
</dbReference>
<evidence type="ECO:0000313" key="5">
    <source>
        <dbReference type="Proteomes" id="UP000504637"/>
    </source>
</evidence>
<evidence type="ECO:0000256" key="2">
    <source>
        <dbReference type="ARBA" id="ARBA00023002"/>
    </source>
</evidence>
<dbReference type="InterPro" id="IPR036812">
    <property type="entry name" value="NAD(P)_OxRdtase_dom_sf"/>
</dbReference>
<keyword evidence="1" id="KW-0521">NADP</keyword>
<dbReference type="InterPro" id="IPR023210">
    <property type="entry name" value="NADP_OxRdtase_dom"/>
</dbReference>
<evidence type="ECO:0000256" key="3">
    <source>
        <dbReference type="ARBA" id="ARBA00038157"/>
    </source>
</evidence>
<proteinExistence type="inferred from homology"/>
<evidence type="ECO:0000259" key="4">
    <source>
        <dbReference type="Pfam" id="PF00248"/>
    </source>
</evidence>
<dbReference type="PANTHER" id="PTHR43364:SF7">
    <property type="entry name" value="NADP-DEPENDENT OXIDOREDUCTASE DOMAIN-CONTAINING PROTEIN-RELATED"/>
    <property type="match status" value="1"/>
</dbReference>
<dbReference type="PANTHER" id="PTHR43364">
    <property type="entry name" value="NADH-SPECIFIC METHYLGLYOXAL REDUCTASE-RELATED"/>
    <property type="match status" value="1"/>
</dbReference>
<reference evidence="6" key="3">
    <citation type="submission" date="2025-08" db="UniProtKB">
        <authorList>
            <consortium name="RefSeq"/>
        </authorList>
    </citation>
    <scope>IDENTIFICATION</scope>
    <source>
        <strain evidence="6">CBS 342.82</strain>
    </source>
</reference>
<dbReference type="GO" id="GO:0016491">
    <property type="term" value="F:oxidoreductase activity"/>
    <property type="evidence" value="ECO:0007669"/>
    <property type="project" value="UniProtKB-KW"/>
</dbReference>
<dbReference type="OrthoDB" id="48988at2759"/>
<evidence type="ECO:0000313" key="6">
    <source>
        <dbReference type="RefSeq" id="XP_033460290.1"/>
    </source>
</evidence>
<dbReference type="Pfam" id="PF00248">
    <property type="entry name" value="Aldo_ket_red"/>
    <property type="match status" value="1"/>
</dbReference>
<name>A0A6J3M6V9_9PEZI</name>
<dbReference type="AlphaFoldDB" id="A0A6J3M6V9"/>